<dbReference type="EMBL" id="FOXS01000004">
    <property type="protein sequence ID" value="SFQ60484.1"/>
    <property type="molecule type" value="Genomic_DNA"/>
</dbReference>
<sequence length="44" mass="5072">MRLYTKKGLLHSEQALFQSNQISNAYCTTKRLVVTVSPVFTLKR</sequence>
<reference evidence="2" key="1">
    <citation type="submission" date="2016-10" db="EMBL/GenBank/DDBJ databases">
        <authorList>
            <person name="Varghese N."/>
            <person name="Submissions S."/>
        </authorList>
    </citation>
    <scope>NUCLEOTIDE SEQUENCE [LARGE SCALE GENOMIC DNA]</scope>
    <source>
        <strain evidence="2">OR362-8,ATCC BAA-1266,JCM 13504</strain>
    </source>
</reference>
<gene>
    <name evidence="1" type="ORF">SAMN04515668_3244</name>
</gene>
<dbReference type="AlphaFoldDB" id="A0A1I5ZVI9"/>
<accession>A0A1I5ZVI9</accession>
<proteinExistence type="predicted"/>
<keyword evidence="2" id="KW-1185">Reference proteome</keyword>
<name>A0A1I5ZVI9_HYMAR</name>
<dbReference type="Proteomes" id="UP000199029">
    <property type="component" value="Unassembled WGS sequence"/>
</dbReference>
<organism evidence="1 2">
    <name type="scientific">Hymenobacter arizonensis</name>
    <name type="common">Siccationidurans arizonensis</name>
    <dbReference type="NCBI Taxonomy" id="1227077"/>
    <lineage>
        <taxon>Bacteria</taxon>
        <taxon>Pseudomonadati</taxon>
        <taxon>Bacteroidota</taxon>
        <taxon>Cytophagia</taxon>
        <taxon>Cytophagales</taxon>
        <taxon>Hymenobacteraceae</taxon>
        <taxon>Hymenobacter</taxon>
    </lineage>
</organism>
<evidence type="ECO:0000313" key="1">
    <source>
        <dbReference type="EMBL" id="SFQ60484.1"/>
    </source>
</evidence>
<evidence type="ECO:0000313" key="2">
    <source>
        <dbReference type="Proteomes" id="UP000199029"/>
    </source>
</evidence>
<protein>
    <submittedName>
        <fullName evidence="1">Uncharacterized protein</fullName>
    </submittedName>
</protein>